<keyword evidence="4" id="KW-0808">Transferase</keyword>
<evidence type="ECO:0000256" key="2">
    <source>
        <dbReference type="ARBA" id="ARBA00011900"/>
    </source>
</evidence>
<evidence type="ECO:0000256" key="4">
    <source>
        <dbReference type="ARBA" id="ARBA00022679"/>
    </source>
</evidence>
<keyword evidence="3 10" id="KW-0489">Methyltransferase</keyword>
<evidence type="ECO:0000256" key="7">
    <source>
        <dbReference type="ARBA" id="ARBA00047942"/>
    </source>
</evidence>
<organism evidence="10 11">
    <name type="scientific">Paraglaciecola chathamensis</name>
    <dbReference type="NCBI Taxonomy" id="368405"/>
    <lineage>
        <taxon>Bacteria</taxon>
        <taxon>Pseudomonadati</taxon>
        <taxon>Pseudomonadota</taxon>
        <taxon>Gammaproteobacteria</taxon>
        <taxon>Alteromonadales</taxon>
        <taxon>Alteromonadaceae</taxon>
        <taxon>Paraglaciecola</taxon>
    </lineage>
</organism>
<dbReference type="InterPro" id="IPR051537">
    <property type="entry name" value="DNA_Adenine_Mtase"/>
</dbReference>
<dbReference type="Pfam" id="PF12161">
    <property type="entry name" value="HsdM_N"/>
    <property type="match status" value="1"/>
</dbReference>
<evidence type="ECO:0000313" key="10">
    <source>
        <dbReference type="EMBL" id="MBJ2135539.1"/>
    </source>
</evidence>
<dbReference type="GO" id="GO:0032259">
    <property type="term" value="P:methylation"/>
    <property type="evidence" value="ECO:0007669"/>
    <property type="project" value="UniProtKB-KW"/>
</dbReference>
<keyword evidence="5" id="KW-0949">S-adenosyl-L-methionine</keyword>
<name>A0ABS0WAQ1_9ALTE</name>
<dbReference type="EC" id="2.1.1.72" evidence="2"/>
<feature type="domain" description="N6 adenine-specific DNA methyltransferase N-terminal" evidence="9">
    <location>
        <begin position="8"/>
        <end position="138"/>
    </location>
</feature>
<keyword evidence="6" id="KW-0680">Restriction system</keyword>
<evidence type="ECO:0000256" key="1">
    <source>
        <dbReference type="ARBA" id="ARBA00006594"/>
    </source>
</evidence>
<dbReference type="GO" id="GO:0008168">
    <property type="term" value="F:methyltransferase activity"/>
    <property type="evidence" value="ECO:0007669"/>
    <property type="project" value="UniProtKB-KW"/>
</dbReference>
<dbReference type="InterPro" id="IPR029063">
    <property type="entry name" value="SAM-dependent_MTases_sf"/>
</dbReference>
<dbReference type="Proteomes" id="UP000649232">
    <property type="component" value="Unassembled WGS sequence"/>
</dbReference>
<sequence>MSQNSTNLSNFVWQIANDLWGDFKHTDFARIILPLLLLRRIECVLDDTKESVLKVYNQEKDSGVDMELFLPTYSKYPFFNTSNYNLETIGATETLANLENYISHFSQNIRTIFEEFGFANTIVELDRAKLLFRITKSFSTLPLGKEDISDRDISNAYEEIIRRFAASINEKAGEFMSPSDITALATHAVIAPDEEIFSESGVIRTVYDGACGIGGFLSDAISLITELSPVNSPVTVIPYGQELDPRTHAMALTSMLIRDYDEKNIKQGSTLSDDKLPNEHFHYQLYNPPFGKKWEKDQAFVIKEHKNLGYAGRFGPGLPRVSDGSMLFLLHAVSKMESPEKGGGRIGIVLSGSPLFTGDAGSGESEIRRWLMEKDYVEAIFALPTDMFFNTGIGTYIWILTNKKSEERKGKVQLINLANTWTHMRKNEGTKRRFISKEQIDNVMRDYEAFEEKDNIKIFDNAAFAYRKIHVKRPLRAKLVVSAGKISTLEEVNAFAKLSPAQQTAWSDFFTHSIGEHAYDWIQDNGKLNNNKDGFSKVGKPLLTAFTNHFMERDEAMEPVLDSKGDVVVDTTLNDTESVPYNESISEYFGREVLPHVSDAFIDHSVRDAKDGEVGIVGYEINFNRYFYEYKGHRQLKDIDAELLACENRIRVMLEEVAE</sequence>
<dbReference type="InterPro" id="IPR003356">
    <property type="entry name" value="DNA_methylase_A-5"/>
</dbReference>
<dbReference type="PANTHER" id="PTHR42933">
    <property type="entry name" value="SLR6095 PROTEIN"/>
    <property type="match status" value="1"/>
</dbReference>
<dbReference type="Pfam" id="PF02384">
    <property type="entry name" value="N6_Mtase"/>
    <property type="match status" value="1"/>
</dbReference>
<reference evidence="10 11" key="1">
    <citation type="submission" date="2020-12" db="EMBL/GenBank/DDBJ databases">
        <title>Draft genome sequences of nine environmental bacterial isolates colonizing plastic.</title>
        <authorList>
            <person name="Borre I."/>
            <person name="Sonnenschein E.C."/>
        </authorList>
    </citation>
    <scope>NUCLEOTIDE SEQUENCE [LARGE SCALE GENOMIC DNA]</scope>
    <source>
        <strain evidence="10 11">IB30</strain>
    </source>
</reference>
<accession>A0ABS0WAQ1</accession>
<evidence type="ECO:0000256" key="5">
    <source>
        <dbReference type="ARBA" id="ARBA00022691"/>
    </source>
</evidence>
<evidence type="ECO:0000256" key="3">
    <source>
        <dbReference type="ARBA" id="ARBA00022603"/>
    </source>
</evidence>
<comment type="similarity">
    <text evidence="1">Belongs to the N(4)/N(6)-methyltransferase family.</text>
</comment>
<feature type="domain" description="DNA methylase adenine-specific" evidence="8">
    <location>
        <begin position="152"/>
        <end position="455"/>
    </location>
</feature>
<dbReference type="PRINTS" id="PR00507">
    <property type="entry name" value="N12N6MTFRASE"/>
</dbReference>
<dbReference type="Gene3D" id="3.40.50.150">
    <property type="entry name" value="Vaccinia Virus protein VP39"/>
    <property type="match status" value="1"/>
</dbReference>
<dbReference type="SUPFAM" id="SSF53335">
    <property type="entry name" value="S-adenosyl-L-methionine-dependent methyltransferases"/>
    <property type="match status" value="1"/>
</dbReference>
<dbReference type="PANTHER" id="PTHR42933:SF3">
    <property type="entry name" value="TYPE I RESTRICTION ENZYME MJAVIII METHYLASE SUBUNIT"/>
    <property type="match status" value="1"/>
</dbReference>
<dbReference type="EMBL" id="JAEILT010000004">
    <property type="protein sequence ID" value="MBJ2135539.1"/>
    <property type="molecule type" value="Genomic_DNA"/>
</dbReference>
<evidence type="ECO:0000256" key="6">
    <source>
        <dbReference type="ARBA" id="ARBA00022747"/>
    </source>
</evidence>
<comment type="caution">
    <text evidence="10">The sequence shown here is derived from an EMBL/GenBank/DDBJ whole genome shotgun (WGS) entry which is preliminary data.</text>
</comment>
<evidence type="ECO:0000313" key="11">
    <source>
        <dbReference type="Proteomes" id="UP000649232"/>
    </source>
</evidence>
<dbReference type="InterPro" id="IPR022749">
    <property type="entry name" value="D12N6_MeTrfase_N"/>
</dbReference>
<evidence type="ECO:0000259" key="9">
    <source>
        <dbReference type="Pfam" id="PF12161"/>
    </source>
</evidence>
<gene>
    <name evidence="10" type="ORF">JEU11_03655</name>
</gene>
<comment type="catalytic activity">
    <reaction evidence="7">
        <text>a 2'-deoxyadenosine in DNA + S-adenosyl-L-methionine = an N(6)-methyl-2'-deoxyadenosine in DNA + S-adenosyl-L-homocysteine + H(+)</text>
        <dbReference type="Rhea" id="RHEA:15197"/>
        <dbReference type="Rhea" id="RHEA-COMP:12418"/>
        <dbReference type="Rhea" id="RHEA-COMP:12419"/>
        <dbReference type="ChEBI" id="CHEBI:15378"/>
        <dbReference type="ChEBI" id="CHEBI:57856"/>
        <dbReference type="ChEBI" id="CHEBI:59789"/>
        <dbReference type="ChEBI" id="CHEBI:90615"/>
        <dbReference type="ChEBI" id="CHEBI:90616"/>
        <dbReference type="EC" id="2.1.1.72"/>
    </reaction>
</comment>
<dbReference type="RefSeq" id="WP_198823702.1">
    <property type="nucleotide sequence ID" value="NZ_JAEILT010000004.1"/>
</dbReference>
<evidence type="ECO:0000259" key="8">
    <source>
        <dbReference type="Pfam" id="PF02384"/>
    </source>
</evidence>
<proteinExistence type="inferred from homology"/>
<protein>
    <recommendedName>
        <fullName evidence="2">site-specific DNA-methyltransferase (adenine-specific)</fullName>
        <ecNumber evidence="2">2.1.1.72</ecNumber>
    </recommendedName>
</protein>